<evidence type="ECO:0000313" key="3">
    <source>
        <dbReference type="Proteomes" id="UP000381093"/>
    </source>
</evidence>
<reference evidence="2 3" key="1">
    <citation type="submission" date="2019-09" db="EMBL/GenBank/DDBJ databases">
        <authorList>
            <person name="Chandra G."/>
            <person name="Truman W A."/>
        </authorList>
    </citation>
    <scope>NUCLEOTIDE SEQUENCE [LARGE SCALE GENOMIC DNA]</scope>
    <source>
        <strain evidence="2">PS710</strain>
    </source>
</reference>
<dbReference type="Proteomes" id="UP000381093">
    <property type="component" value="Unassembled WGS sequence"/>
</dbReference>
<sequence>MTDWPLAQTYRFNGHSVRFAVRGDGPPLVFVHGTPFSSYVWHRIAPHFIATHRVHYFDLLGYGLSEKVEGDVSLGVQNELLARLLEHWGLDCPDVVAHDFGGATVLRARAGVASDDTGVPVSSDCECRASGSGRCA</sequence>
<feature type="domain" description="AB hydrolase-1" evidence="1">
    <location>
        <begin position="26"/>
        <end position="107"/>
    </location>
</feature>
<evidence type="ECO:0000259" key="1">
    <source>
        <dbReference type="Pfam" id="PF00561"/>
    </source>
</evidence>
<dbReference type="InterPro" id="IPR000073">
    <property type="entry name" value="AB_hydrolase_1"/>
</dbReference>
<dbReference type="PANTHER" id="PTHR43194:SF5">
    <property type="entry name" value="PIMELOYL-[ACYL-CARRIER PROTEIN] METHYL ESTER ESTERASE"/>
    <property type="match status" value="1"/>
</dbReference>
<name>A0A5E7EMA6_PSEFL</name>
<dbReference type="PANTHER" id="PTHR43194">
    <property type="entry name" value="HYDROLASE ALPHA/BETA FOLD FAMILY"/>
    <property type="match status" value="1"/>
</dbReference>
<proteinExistence type="predicted"/>
<dbReference type="GO" id="GO:0018786">
    <property type="term" value="F:haloalkane dehalogenase activity"/>
    <property type="evidence" value="ECO:0007669"/>
    <property type="project" value="UniProtKB-EC"/>
</dbReference>
<gene>
    <name evidence="2" type="primary">dhaA</name>
    <name evidence="2" type="ORF">PS710_04786</name>
</gene>
<accession>A0A5E7EMA6</accession>
<dbReference type="AlphaFoldDB" id="A0A5E7EMA6"/>
<evidence type="ECO:0000313" key="2">
    <source>
        <dbReference type="EMBL" id="VVO27930.1"/>
    </source>
</evidence>
<dbReference type="EC" id="3.8.1.5" evidence="2"/>
<dbReference type="SUPFAM" id="SSF53474">
    <property type="entry name" value="alpha/beta-Hydrolases"/>
    <property type="match status" value="1"/>
</dbReference>
<dbReference type="InterPro" id="IPR029058">
    <property type="entry name" value="AB_hydrolase_fold"/>
</dbReference>
<dbReference type="Pfam" id="PF00561">
    <property type="entry name" value="Abhydrolase_1"/>
    <property type="match status" value="1"/>
</dbReference>
<dbReference type="Gene3D" id="3.40.50.1820">
    <property type="entry name" value="alpha/beta hydrolase"/>
    <property type="match status" value="1"/>
</dbReference>
<dbReference type="EMBL" id="CABVHW010000021">
    <property type="protein sequence ID" value="VVO27930.1"/>
    <property type="molecule type" value="Genomic_DNA"/>
</dbReference>
<dbReference type="InterPro" id="IPR050228">
    <property type="entry name" value="Carboxylesterase_BioH"/>
</dbReference>
<keyword evidence="2" id="KW-0378">Hydrolase</keyword>
<protein>
    <submittedName>
        <fullName evidence="2">Haloalkane dehalogenase</fullName>
        <ecNumber evidence="2">3.8.1.5</ecNumber>
    </submittedName>
</protein>
<organism evidence="2 3">
    <name type="scientific">Pseudomonas fluorescens</name>
    <dbReference type="NCBI Taxonomy" id="294"/>
    <lineage>
        <taxon>Bacteria</taxon>
        <taxon>Pseudomonadati</taxon>
        <taxon>Pseudomonadota</taxon>
        <taxon>Gammaproteobacteria</taxon>
        <taxon>Pseudomonadales</taxon>
        <taxon>Pseudomonadaceae</taxon>
        <taxon>Pseudomonas</taxon>
    </lineage>
</organism>